<protein>
    <submittedName>
        <fullName evidence="3">F-box domain-containing protein</fullName>
    </submittedName>
</protein>
<sequence>MDSEMMICDSASSLLDSPNKKRRRVESDLAEDDSATGELLTSHVLGRVQQLLSYGERFRLRQTSRNFALVMDNFGWANVRVLRLQQDRLEHDLFHVNNDDLRCTAQRLRALCTALMDKAIIKKIAINASESASDLLSPLVNSILAHDNIDRVEHVSFSRAFDFVPTVLHALCNTLKRVNLAEFSLSVWKALSLCENIARIKSTAPATRMGYDVQEVSFSTAVTSALSGKCLTVLELVDLRLTTGDLTELLKSLIKPLHSLSIQIRNPEAVAIGEIARCNPTLFRRLKRLSVRSFDLDDGPLVPFDDCASSAGIGWFENVSQLFPALVELTLIGAGFGLTTNDLIALSRIVLDARRPRRLTMLLTVAQVEDSECERTVTDNDVDFADDLTAAFPDVAVTPMDPRVREQMELARLSDDFGVRVSLDGRRLQRVTRVCGRGHELVFALCGDEKDGNKSRGSDGVYGWHDNEWSDSDDEDEDADAADRRLFSEWPMC</sequence>
<dbReference type="WBParaSite" id="PSAMB.scaffold391size53556.g5435.t1">
    <property type="protein sequence ID" value="PSAMB.scaffold391size53556.g5435.t1"/>
    <property type="gene ID" value="PSAMB.scaffold391size53556.g5435"/>
</dbReference>
<evidence type="ECO:0000256" key="1">
    <source>
        <dbReference type="SAM" id="MobiDB-lite"/>
    </source>
</evidence>
<evidence type="ECO:0000313" key="3">
    <source>
        <dbReference type="WBParaSite" id="PSAMB.scaffold391size53556.g5435.t1"/>
    </source>
</evidence>
<feature type="region of interest" description="Disordered" evidence="1">
    <location>
        <begin position="1"/>
        <end position="29"/>
    </location>
</feature>
<name>A0A914WE97_9BILA</name>
<proteinExistence type="predicted"/>
<keyword evidence="2" id="KW-1185">Reference proteome</keyword>
<feature type="compositionally biased region" description="Acidic residues" evidence="1">
    <location>
        <begin position="469"/>
        <end position="480"/>
    </location>
</feature>
<feature type="region of interest" description="Disordered" evidence="1">
    <location>
        <begin position="452"/>
        <end position="481"/>
    </location>
</feature>
<accession>A0A914WE97</accession>
<dbReference type="AlphaFoldDB" id="A0A914WE97"/>
<reference evidence="3" key="1">
    <citation type="submission" date="2022-11" db="UniProtKB">
        <authorList>
            <consortium name="WormBaseParasite"/>
        </authorList>
    </citation>
    <scope>IDENTIFICATION</scope>
</reference>
<evidence type="ECO:0000313" key="2">
    <source>
        <dbReference type="Proteomes" id="UP000887566"/>
    </source>
</evidence>
<organism evidence="2 3">
    <name type="scientific">Plectus sambesii</name>
    <dbReference type="NCBI Taxonomy" id="2011161"/>
    <lineage>
        <taxon>Eukaryota</taxon>
        <taxon>Metazoa</taxon>
        <taxon>Ecdysozoa</taxon>
        <taxon>Nematoda</taxon>
        <taxon>Chromadorea</taxon>
        <taxon>Plectida</taxon>
        <taxon>Plectina</taxon>
        <taxon>Plectoidea</taxon>
        <taxon>Plectidae</taxon>
        <taxon>Plectus</taxon>
    </lineage>
</organism>
<dbReference type="Proteomes" id="UP000887566">
    <property type="component" value="Unplaced"/>
</dbReference>